<reference evidence="5" key="1">
    <citation type="submission" date="2023-01" db="EMBL/GenBank/DDBJ databases">
        <title>Biogeochemical cycle of methane in antarctic sediments.</title>
        <authorList>
            <person name="Roldan D.M."/>
            <person name="Menes R.J."/>
        </authorList>
    </citation>
    <scope>NUCLEOTIDE SEQUENCE [LARGE SCALE GENOMIC DNA]</scope>
    <source>
        <strain evidence="5">K-2018 MAG008</strain>
    </source>
</reference>
<evidence type="ECO:0000256" key="3">
    <source>
        <dbReference type="SAM" id="SignalP"/>
    </source>
</evidence>
<evidence type="ECO:0000313" key="6">
    <source>
        <dbReference type="Proteomes" id="UP001160519"/>
    </source>
</evidence>
<dbReference type="AlphaFoldDB" id="A0AA43TQ81"/>
<sequence length="286" mass="32650">MNKTIRIFAYLFIFFTIPSVLANDQPYLNKPVNEIQAIVDRGKLIVAMYSQDTPPFYYRDKNNILTGVDVVLIKGFADLLGVTVEFDRSAKFLDDVVDKVEKHEVDLAVCKLSMTFDRVKRVLFSEPYINLHQSLLINRLELAKQLQGRPQETVIQNLTGKIGVVAKSSYTGFAAHFSGMEMVEYPSWDQAVNDARTGKITAAFRDEAEVKMILRDRPDMALSLLSVMLKDADDTKAIAMSLDHRNLQDLMNFYLKSLNMELTADKIINNYDKVIKNIENKIKQRI</sequence>
<accession>A0AA43TQ81</accession>
<organism evidence="5 6">
    <name type="scientific">Candidatus Methylobacter titanis</name>
    <dbReference type="NCBI Taxonomy" id="3053457"/>
    <lineage>
        <taxon>Bacteria</taxon>
        <taxon>Pseudomonadati</taxon>
        <taxon>Pseudomonadota</taxon>
        <taxon>Gammaproteobacteria</taxon>
        <taxon>Methylococcales</taxon>
        <taxon>Methylococcaceae</taxon>
        <taxon>Methylobacter</taxon>
    </lineage>
</organism>
<evidence type="ECO:0000256" key="2">
    <source>
        <dbReference type="ARBA" id="ARBA00022729"/>
    </source>
</evidence>
<dbReference type="Pfam" id="PF00497">
    <property type="entry name" value="SBP_bac_3"/>
    <property type="match status" value="1"/>
</dbReference>
<dbReference type="Gene3D" id="3.40.190.10">
    <property type="entry name" value="Periplasmic binding protein-like II"/>
    <property type="match status" value="2"/>
</dbReference>
<dbReference type="PANTHER" id="PTHR35936">
    <property type="entry name" value="MEMBRANE-BOUND LYTIC MUREIN TRANSGLYCOSYLASE F"/>
    <property type="match status" value="1"/>
</dbReference>
<comment type="similarity">
    <text evidence="1">Belongs to the bacterial solute-binding protein 3 family.</text>
</comment>
<comment type="caution">
    <text evidence="5">The sequence shown here is derived from an EMBL/GenBank/DDBJ whole genome shotgun (WGS) entry which is preliminary data.</text>
</comment>
<evidence type="ECO:0000256" key="1">
    <source>
        <dbReference type="ARBA" id="ARBA00010333"/>
    </source>
</evidence>
<protein>
    <submittedName>
        <fullName evidence="5">Transporter substrate-binding domain-containing protein</fullName>
    </submittedName>
</protein>
<dbReference type="PANTHER" id="PTHR35936:SF19">
    <property type="entry name" value="AMINO-ACID-BINDING PROTEIN YXEM-RELATED"/>
    <property type="match status" value="1"/>
</dbReference>
<dbReference type="EMBL" id="JAQSDF010000033">
    <property type="protein sequence ID" value="MDI1231580.1"/>
    <property type="molecule type" value="Genomic_DNA"/>
</dbReference>
<feature type="chain" id="PRO_5041314827" evidence="3">
    <location>
        <begin position="23"/>
        <end position="286"/>
    </location>
</feature>
<keyword evidence="2 3" id="KW-0732">Signal</keyword>
<gene>
    <name evidence="5" type="ORF">PSU93_10555</name>
</gene>
<proteinExistence type="inferred from homology"/>
<evidence type="ECO:0000259" key="4">
    <source>
        <dbReference type="SMART" id="SM00062"/>
    </source>
</evidence>
<keyword evidence="6" id="KW-1185">Reference proteome</keyword>
<evidence type="ECO:0000313" key="5">
    <source>
        <dbReference type="EMBL" id="MDI1231580.1"/>
    </source>
</evidence>
<dbReference type="InterPro" id="IPR001638">
    <property type="entry name" value="Solute-binding_3/MltF_N"/>
</dbReference>
<feature type="signal peptide" evidence="3">
    <location>
        <begin position="1"/>
        <end position="22"/>
    </location>
</feature>
<name>A0AA43TQ81_9GAMM</name>
<feature type="domain" description="Solute-binding protein family 3/N-terminal" evidence="4">
    <location>
        <begin position="43"/>
        <end position="275"/>
    </location>
</feature>
<dbReference type="SMART" id="SM00062">
    <property type="entry name" value="PBPb"/>
    <property type="match status" value="1"/>
</dbReference>
<dbReference type="Proteomes" id="UP001160519">
    <property type="component" value="Unassembled WGS sequence"/>
</dbReference>
<dbReference type="SUPFAM" id="SSF53850">
    <property type="entry name" value="Periplasmic binding protein-like II"/>
    <property type="match status" value="1"/>
</dbReference>